<dbReference type="EMBL" id="VBOV01000141">
    <property type="protein sequence ID" value="TMQ58076.1"/>
    <property type="molecule type" value="Genomic_DNA"/>
</dbReference>
<name>A0A538T366_UNCEI</name>
<evidence type="ECO:0000259" key="5">
    <source>
        <dbReference type="Pfam" id="PF00551"/>
    </source>
</evidence>
<dbReference type="Pfam" id="PF00551">
    <property type="entry name" value="Formyl_trans_N"/>
    <property type="match status" value="1"/>
</dbReference>
<dbReference type="Pfam" id="PF02911">
    <property type="entry name" value="Formyl_trans_C"/>
    <property type="match status" value="1"/>
</dbReference>
<feature type="domain" description="Formyl transferase C-terminal" evidence="6">
    <location>
        <begin position="229"/>
        <end position="324"/>
    </location>
</feature>
<dbReference type="InterPro" id="IPR041711">
    <property type="entry name" value="Met-tRNA-FMT_N"/>
</dbReference>
<dbReference type="EC" id="2.1.2.9" evidence="2"/>
<organism evidence="7 8">
    <name type="scientific">Eiseniibacteriota bacterium</name>
    <dbReference type="NCBI Taxonomy" id="2212470"/>
    <lineage>
        <taxon>Bacteria</taxon>
        <taxon>Candidatus Eiseniibacteriota</taxon>
    </lineage>
</organism>
<dbReference type="CDD" id="cd08704">
    <property type="entry name" value="Met_tRNA_FMT_C"/>
    <property type="match status" value="1"/>
</dbReference>
<dbReference type="NCBIfam" id="TIGR00460">
    <property type="entry name" value="fmt"/>
    <property type="match status" value="1"/>
</dbReference>
<dbReference type="PANTHER" id="PTHR11138">
    <property type="entry name" value="METHIONYL-TRNA FORMYLTRANSFERASE"/>
    <property type="match status" value="1"/>
</dbReference>
<feature type="domain" description="Formyl transferase N-terminal" evidence="5">
    <location>
        <begin position="30"/>
        <end position="202"/>
    </location>
</feature>
<dbReference type="InterPro" id="IPR002376">
    <property type="entry name" value="Formyl_transf_N"/>
</dbReference>
<evidence type="ECO:0000256" key="1">
    <source>
        <dbReference type="ARBA" id="ARBA00010699"/>
    </source>
</evidence>
<dbReference type="AlphaFoldDB" id="A0A538T366"/>
<sequence length="339" mass="36037">ACRLVTTGSPSPALPQLPPSRGAVRLVFYGTPALAVPALHRLAEEGRTPLLVVTRRDRPQGRGLESAPSPVRAAAEARGIPVATPARSGAPEEVARIASLKPDLLVLAAYGQILSPGLLAIPRLGALNVHFSLLPRHRGASPIQAAILAGDSETGVTTMWMTEGLDEGPTFASLRTPIGPEENAGQLTDRLAELGARCLSETLARIDRGEMVRLPQDSERATYAPKFGREDTRLSLRESPLELTRRVRAFAPKPGAYLELQGEALQVLAASPGARAGPGVPGQVLALDRARGIELGLCQGSVWLERVRPSGRKEMPAFAYANGARLTEGMRLPLEERPA</sequence>
<gene>
    <name evidence="7" type="ORF">E6K75_05865</name>
</gene>
<proteinExistence type="inferred from homology"/>
<dbReference type="GO" id="GO:0004479">
    <property type="term" value="F:methionyl-tRNA formyltransferase activity"/>
    <property type="evidence" value="ECO:0007669"/>
    <property type="project" value="UniProtKB-EC"/>
</dbReference>
<evidence type="ECO:0000256" key="3">
    <source>
        <dbReference type="ARBA" id="ARBA00022679"/>
    </source>
</evidence>
<dbReference type="InterPro" id="IPR005793">
    <property type="entry name" value="Formyl_trans_C"/>
</dbReference>
<evidence type="ECO:0000256" key="4">
    <source>
        <dbReference type="ARBA" id="ARBA00022917"/>
    </source>
</evidence>
<evidence type="ECO:0000313" key="8">
    <source>
        <dbReference type="Proteomes" id="UP000320913"/>
    </source>
</evidence>
<dbReference type="SUPFAM" id="SSF53328">
    <property type="entry name" value="Formyltransferase"/>
    <property type="match status" value="1"/>
</dbReference>
<dbReference type="HAMAP" id="MF_00182">
    <property type="entry name" value="Formyl_trans"/>
    <property type="match status" value="1"/>
</dbReference>
<comment type="similarity">
    <text evidence="1">Belongs to the Fmt family.</text>
</comment>
<evidence type="ECO:0000259" key="6">
    <source>
        <dbReference type="Pfam" id="PF02911"/>
    </source>
</evidence>
<dbReference type="CDD" id="cd08646">
    <property type="entry name" value="FMT_core_Met-tRNA-FMT_N"/>
    <property type="match status" value="1"/>
</dbReference>
<dbReference type="GO" id="GO:0005829">
    <property type="term" value="C:cytosol"/>
    <property type="evidence" value="ECO:0007669"/>
    <property type="project" value="TreeGrafter"/>
</dbReference>
<keyword evidence="4" id="KW-0648">Protein biosynthesis</keyword>
<evidence type="ECO:0000256" key="2">
    <source>
        <dbReference type="ARBA" id="ARBA00012261"/>
    </source>
</evidence>
<dbReference type="Proteomes" id="UP000320913">
    <property type="component" value="Unassembled WGS sequence"/>
</dbReference>
<dbReference type="SUPFAM" id="SSF50486">
    <property type="entry name" value="FMT C-terminal domain-like"/>
    <property type="match status" value="1"/>
</dbReference>
<keyword evidence="3 7" id="KW-0808">Transferase</keyword>
<dbReference type="InterPro" id="IPR044135">
    <property type="entry name" value="Met-tRNA-FMT_C"/>
</dbReference>
<accession>A0A538T366</accession>
<dbReference type="Gene3D" id="3.40.50.12230">
    <property type="match status" value="1"/>
</dbReference>
<dbReference type="InterPro" id="IPR005794">
    <property type="entry name" value="Fmt"/>
</dbReference>
<feature type="non-terminal residue" evidence="7">
    <location>
        <position position="1"/>
    </location>
</feature>
<dbReference type="InterPro" id="IPR011034">
    <property type="entry name" value="Formyl_transferase-like_C_sf"/>
</dbReference>
<comment type="caution">
    <text evidence="7">The sequence shown here is derived from an EMBL/GenBank/DDBJ whole genome shotgun (WGS) entry which is preliminary data.</text>
</comment>
<reference evidence="7 8" key="1">
    <citation type="journal article" date="2019" name="Nat. Microbiol.">
        <title>Mediterranean grassland soil C-N compound turnover is dependent on rainfall and depth, and is mediated by genomically divergent microorganisms.</title>
        <authorList>
            <person name="Diamond S."/>
            <person name="Andeer P.F."/>
            <person name="Li Z."/>
            <person name="Crits-Christoph A."/>
            <person name="Burstein D."/>
            <person name="Anantharaman K."/>
            <person name="Lane K.R."/>
            <person name="Thomas B.C."/>
            <person name="Pan C."/>
            <person name="Northen T.R."/>
            <person name="Banfield J.F."/>
        </authorList>
    </citation>
    <scope>NUCLEOTIDE SEQUENCE [LARGE SCALE GENOMIC DNA]</scope>
    <source>
        <strain evidence="7">WS_5</strain>
    </source>
</reference>
<dbReference type="PANTHER" id="PTHR11138:SF5">
    <property type="entry name" value="METHIONYL-TRNA FORMYLTRANSFERASE, MITOCHONDRIAL"/>
    <property type="match status" value="1"/>
</dbReference>
<protein>
    <recommendedName>
        <fullName evidence="2">methionyl-tRNA formyltransferase</fullName>
        <ecNumber evidence="2">2.1.2.9</ecNumber>
    </recommendedName>
</protein>
<dbReference type="InterPro" id="IPR036477">
    <property type="entry name" value="Formyl_transf_N_sf"/>
</dbReference>
<evidence type="ECO:0000313" key="7">
    <source>
        <dbReference type="EMBL" id="TMQ58076.1"/>
    </source>
</evidence>